<sequence length="504" mass="55926">MDDRAQDQPRTSWSSSGSSSMQNHTLSQPTIEDHEGNTSQPPSEGGTQYPTPPSSSSKTEYAPTILRRTTSTASGSAVTQLTPNNEISGPRSSGNRSKMSREAKNYKVKATQRPAAVSSSGPDPNSVPHEAFSSSPDSSYFKSPFMGRQVPTSAYTPTAVPPPINANFPQSPLSPIAFPGWGPNPATAGYPPTQDPFSHQQLGLPPIDHPYHSGFAYVNPKDTTLDAAFSNHPSLYDLPSPVNQEHMAGQNNENVDLPLETLTGYASLAARVSGQVEPRLKPVYRRFDWLHHRTLLSLQDQLGDLEQELIGLDSITTRRYGNMPVSGREERESNFDTHRQRNRLTDRIENLLRRYSKRMQYFTCRRLIFLENLAMSLEEMQKLPLPTSDNVQAYRNFLNHRQLLVESETEFLEAPDLITLSQRPAANTPGNNQAPPQPQPVQIDIPLRTLMGGFSMSFLCLAILLMVLPDLISRLVMVACYGVLIATVLSTTGHIRRLRQMFEG</sequence>
<keyword evidence="2" id="KW-0812">Transmembrane</keyword>
<keyword evidence="5" id="KW-1185">Reference proteome</keyword>
<feature type="compositionally biased region" description="Polar residues" evidence="1">
    <location>
        <begin position="67"/>
        <end position="97"/>
    </location>
</feature>
<feature type="compositionally biased region" description="Polar residues" evidence="1">
    <location>
        <begin position="21"/>
        <end position="30"/>
    </location>
</feature>
<evidence type="ECO:0000256" key="1">
    <source>
        <dbReference type="SAM" id="MobiDB-lite"/>
    </source>
</evidence>
<dbReference type="Proteomes" id="UP000622797">
    <property type="component" value="Unassembled WGS sequence"/>
</dbReference>
<feature type="compositionally biased region" description="Polar residues" evidence="1">
    <location>
        <begin position="37"/>
        <end position="59"/>
    </location>
</feature>
<dbReference type="InterPro" id="IPR046529">
    <property type="entry name" value="DUF6594"/>
</dbReference>
<dbReference type="AlphaFoldDB" id="A0A8H4TYC8"/>
<dbReference type="EMBL" id="JABEXW010000299">
    <property type="protein sequence ID" value="KAF4966292.1"/>
    <property type="molecule type" value="Genomic_DNA"/>
</dbReference>
<feature type="domain" description="DUF6594" evidence="3">
    <location>
        <begin position="265"/>
        <end position="497"/>
    </location>
</feature>
<dbReference type="PANTHER" id="PTHR34502">
    <property type="entry name" value="DUF6594 DOMAIN-CONTAINING PROTEIN-RELATED"/>
    <property type="match status" value="1"/>
</dbReference>
<evidence type="ECO:0000313" key="4">
    <source>
        <dbReference type="EMBL" id="KAF4966292.1"/>
    </source>
</evidence>
<keyword evidence="2" id="KW-0472">Membrane</keyword>
<reference evidence="4" key="2">
    <citation type="submission" date="2020-05" db="EMBL/GenBank/DDBJ databases">
        <authorList>
            <person name="Kim H.-S."/>
            <person name="Proctor R.H."/>
            <person name="Brown D.W."/>
        </authorList>
    </citation>
    <scope>NUCLEOTIDE SEQUENCE</scope>
    <source>
        <strain evidence="4">NRRL 20472</strain>
    </source>
</reference>
<dbReference type="Pfam" id="PF20237">
    <property type="entry name" value="DUF6594"/>
    <property type="match status" value="1"/>
</dbReference>
<evidence type="ECO:0000313" key="5">
    <source>
        <dbReference type="Proteomes" id="UP000622797"/>
    </source>
</evidence>
<feature type="compositionally biased region" description="Low complexity" evidence="1">
    <location>
        <begin position="132"/>
        <end position="145"/>
    </location>
</feature>
<organism evidence="4 5">
    <name type="scientific">Fusarium sarcochroum</name>
    <dbReference type="NCBI Taxonomy" id="1208366"/>
    <lineage>
        <taxon>Eukaryota</taxon>
        <taxon>Fungi</taxon>
        <taxon>Dikarya</taxon>
        <taxon>Ascomycota</taxon>
        <taxon>Pezizomycotina</taxon>
        <taxon>Sordariomycetes</taxon>
        <taxon>Hypocreomycetidae</taxon>
        <taxon>Hypocreales</taxon>
        <taxon>Nectriaceae</taxon>
        <taxon>Fusarium</taxon>
        <taxon>Fusarium lateritium species complex</taxon>
    </lineage>
</organism>
<dbReference type="OrthoDB" id="5416037at2759"/>
<evidence type="ECO:0000256" key="2">
    <source>
        <dbReference type="SAM" id="Phobius"/>
    </source>
</evidence>
<feature type="region of interest" description="Disordered" evidence="1">
    <location>
        <begin position="1"/>
        <end position="145"/>
    </location>
</feature>
<feature type="transmembrane region" description="Helical" evidence="2">
    <location>
        <begin position="475"/>
        <end position="495"/>
    </location>
</feature>
<accession>A0A8H4TYC8</accession>
<proteinExistence type="predicted"/>
<feature type="transmembrane region" description="Helical" evidence="2">
    <location>
        <begin position="445"/>
        <end position="468"/>
    </location>
</feature>
<evidence type="ECO:0000259" key="3">
    <source>
        <dbReference type="Pfam" id="PF20237"/>
    </source>
</evidence>
<name>A0A8H4TYC8_9HYPO</name>
<keyword evidence="2" id="KW-1133">Transmembrane helix</keyword>
<protein>
    <recommendedName>
        <fullName evidence="3">DUF6594 domain-containing protein</fullName>
    </recommendedName>
</protein>
<comment type="caution">
    <text evidence="4">The sequence shown here is derived from an EMBL/GenBank/DDBJ whole genome shotgun (WGS) entry which is preliminary data.</text>
</comment>
<gene>
    <name evidence="4" type="ORF">FSARC_6025</name>
</gene>
<reference evidence="4" key="1">
    <citation type="journal article" date="2020" name="BMC Genomics">
        <title>Correction to: Identification and distribution of gene clusters required for synthesis of sphingolipid metabolism inhibitors in diverse species of the filamentous fungus Fusarium.</title>
        <authorList>
            <person name="Kim H.S."/>
            <person name="Lohmar J.M."/>
            <person name="Busman M."/>
            <person name="Brown D.W."/>
            <person name="Naumann T.A."/>
            <person name="Divon H.H."/>
            <person name="Lysoe E."/>
            <person name="Uhlig S."/>
            <person name="Proctor R.H."/>
        </authorList>
    </citation>
    <scope>NUCLEOTIDE SEQUENCE</scope>
    <source>
        <strain evidence="4">NRRL 20472</strain>
    </source>
</reference>